<organism evidence="1 2">
    <name type="scientific">Cryomorpha ignava</name>
    <dbReference type="NCBI Taxonomy" id="101383"/>
    <lineage>
        <taxon>Bacteria</taxon>
        <taxon>Pseudomonadati</taxon>
        <taxon>Bacteroidota</taxon>
        <taxon>Flavobacteriia</taxon>
        <taxon>Flavobacteriales</taxon>
        <taxon>Cryomorphaceae</taxon>
        <taxon>Cryomorpha</taxon>
    </lineage>
</organism>
<protein>
    <submittedName>
        <fullName evidence="1">Uncharacterized protein</fullName>
    </submittedName>
</protein>
<sequence>MKPLKESRRVAERFKRIHILKAAVCIAAFFFLSGAIAQSYKSAVGSRASYGGLLTYKHQLNAQYFAEGIVAIRWGGVEFTALIEKSQKAFHNENTFWYIGGGMHLGFHGRDNTINPPEAKNTTTYINLGADLIGGIEYCFPDFPINVSIDYKPSFHFTGDRWFVGEGIGLSVRYVLK</sequence>
<evidence type="ECO:0000313" key="1">
    <source>
        <dbReference type="EMBL" id="NEN23865.1"/>
    </source>
</evidence>
<dbReference type="EMBL" id="JAAGVY010000016">
    <property type="protein sequence ID" value="NEN23865.1"/>
    <property type="molecule type" value="Genomic_DNA"/>
</dbReference>
<proteinExistence type="predicted"/>
<comment type="caution">
    <text evidence="1">The sequence shown here is derived from an EMBL/GenBank/DDBJ whole genome shotgun (WGS) entry which is preliminary data.</text>
</comment>
<gene>
    <name evidence="1" type="ORF">G3O08_10170</name>
</gene>
<accession>A0A7K3WT75</accession>
<dbReference type="RefSeq" id="WP_163285257.1">
    <property type="nucleotide sequence ID" value="NZ_JAAGVY010000016.1"/>
</dbReference>
<evidence type="ECO:0000313" key="2">
    <source>
        <dbReference type="Proteomes" id="UP000486602"/>
    </source>
</evidence>
<keyword evidence="2" id="KW-1185">Reference proteome</keyword>
<dbReference type="AlphaFoldDB" id="A0A7K3WT75"/>
<name>A0A7K3WT75_9FLAO</name>
<reference evidence="1 2" key="1">
    <citation type="submission" date="2020-02" db="EMBL/GenBank/DDBJ databases">
        <title>Out from the shadows clarifying the taxonomy of the family Cryomorphaceae and related taxa by utilizing the GTDB taxonomic framework.</title>
        <authorList>
            <person name="Bowman J.P."/>
        </authorList>
    </citation>
    <scope>NUCLEOTIDE SEQUENCE [LARGE SCALE GENOMIC DNA]</scope>
    <source>
        <strain evidence="1 2">QSSC 1-22</strain>
    </source>
</reference>
<dbReference type="Proteomes" id="UP000486602">
    <property type="component" value="Unassembled WGS sequence"/>
</dbReference>